<evidence type="ECO:0008006" key="2">
    <source>
        <dbReference type="Google" id="ProtNLM"/>
    </source>
</evidence>
<organism evidence="1">
    <name type="scientific">marine sediment metagenome</name>
    <dbReference type="NCBI Taxonomy" id="412755"/>
    <lineage>
        <taxon>unclassified sequences</taxon>
        <taxon>metagenomes</taxon>
        <taxon>ecological metagenomes</taxon>
    </lineage>
</organism>
<dbReference type="Pfam" id="PF12675">
    <property type="entry name" value="DUF3795"/>
    <property type="match status" value="1"/>
</dbReference>
<reference evidence="1" key="1">
    <citation type="journal article" date="2014" name="Front. Microbiol.">
        <title>High frequency of phylogenetically diverse reductive dehalogenase-homologous genes in deep subseafloor sedimentary metagenomes.</title>
        <authorList>
            <person name="Kawai M."/>
            <person name="Futagami T."/>
            <person name="Toyoda A."/>
            <person name="Takaki Y."/>
            <person name="Nishi S."/>
            <person name="Hori S."/>
            <person name="Arai W."/>
            <person name="Tsubouchi T."/>
            <person name="Morono Y."/>
            <person name="Uchiyama I."/>
            <person name="Ito T."/>
            <person name="Fujiyama A."/>
            <person name="Inagaki F."/>
            <person name="Takami H."/>
        </authorList>
    </citation>
    <scope>NUCLEOTIDE SEQUENCE</scope>
    <source>
        <strain evidence="1">Expedition CK06-06</strain>
    </source>
</reference>
<dbReference type="EMBL" id="BART01019026">
    <property type="protein sequence ID" value="GAG80955.1"/>
    <property type="molecule type" value="Genomic_DNA"/>
</dbReference>
<dbReference type="AlphaFoldDB" id="X1AED0"/>
<accession>X1AED0</accession>
<protein>
    <recommendedName>
        <fullName evidence="2">GON domain-containing protein</fullName>
    </recommendedName>
</protein>
<gene>
    <name evidence="1" type="ORF">S01H4_35726</name>
</gene>
<proteinExistence type="predicted"/>
<sequence length="157" mass="18123">MPEGIELTAYCGLYCGDCIRYRSRASDLARELLSEFRNMEFGKYATLKSSSTKQFDTVKQFEHYEECCEVLEAIVALQCNNPCRVGGGCATFSCGILECCLKKDFDGCWQCAEFESCQRFETLRAIHGDSPRQNLRTIKKFGLDKWVEHRHKPYVWQ</sequence>
<comment type="caution">
    <text evidence="1">The sequence shown here is derived from an EMBL/GenBank/DDBJ whole genome shotgun (WGS) entry which is preliminary data.</text>
</comment>
<name>X1AED0_9ZZZZ</name>
<dbReference type="InterPro" id="IPR024227">
    <property type="entry name" value="DUF3795"/>
</dbReference>
<evidence type="ECO:0000313" key="1">
    <source>
        <dbReference type="EMBL" id="GAG80955.1"/>
    </source>
</evidence>